<comment type="similarity">
    <text evidence="1 7">Belongs to the SbcD family.</text>
</comment>
<dbReference type="Pfam" id="PF00149">
    <property type="entry name" value="Metallophos"/>
    <property type="match status" value="1"/>
</dbReference>
<dbReference type="NCBIfam" id="TIGR00619">
    <property type="entry name" value="sbcd"/>
    <property type="match status" value="1"/>
</dbReference>
<dbReference type="InterPro" id="IPR004843">
    <property type="entry name" value="Calcineurin-like_PHP"/>
</dbReference>
<evidence type="ECO:0000256" key="8">
    <source>
        <dbReference type="SAM" id="MobiDB-lite"/>
    </source>
</evidence>
<dbReference type="GO" id="GO:0008408">
    <property type="term" value="F:3'-5' exonuclease activity"/>
    <property type="evidence" value="ECO:0007669"/>
    <property type="project" value="InterPro"/>
</dbReference>
<comment type="caution">
    <text evidence="11">The sequence shown here is derived from an EMBL/GenBank/DDBJ whole genome shotgun (WGS) entry which is preliminary data.</text>
</comment>
<dbReference type="InterPro" id="IPR041796">
    <property type="entry name" value="Mre11_N"/>
</dbReference>
<evidence type="ECO:0000259" key="10">
    <source>
        <dbReference type="Pfam" id="PF12320"/>
    </source>
</evidence>
<evidence type="ECO:0000256" key="4">
    <source>
        <dbReference type="ARBA" id="ARBA00022722"/>
    </source>
</evidence>
<dbReference type="GO" id="GO:0006260">
    <property type="term" value="P:DNA replication"/>
    <property type="evidence" value="ECO:0007669"/>
    <property type="project" value="UniProtKB-KW"/>
</dbReference>
<evidence type="ECO:0000313" key="12">
    <source>
        <dbReference type="Proteomes" id="UP000824151"/>
    </source>
</evidence>
<dbReference type="PANTHER" id="PTHR30337">
    <property type="entry name" value="COMPONENT OF ATP-DEPENDENT DSDNA EXONUCLEASE"/>
    <property type="match status" value="1"/>
</dbReference>
<evidence type="ECO:0000256" key="1">
    <source>
        <dbReference type="ARBA" id="ARBA00010555"/>
    </source>
</evidence>
<keyword evidence="4 7" id="KW-0540">Nuclease</keyword>
<evidence type="ECO:0000256" key="6">
    <source>
        <dbReference type="ARBA" id="ARBA00022839"/>
    </source>
</evidence>
<proteinExistence type="inferred from homology"/>
<feature type="domain" description="Nuclease SbcCD subunit D C-terminal" evidence="10">
    <location>
        <begin position="292"/>
        <end position="379"/>
    </location>
</feature>
<organism evidence="11 12">
    <name type="scientific">Candidatus Nesterenkonia stercoripullorum</name>
    <dbReference type="NCBI Taxonomy" id="2838701"/>
    <lineage>
        <taxon>Bacteria</taxon>
        <taxon>Bacillati</taxon>
        <taxon>Actinomycetota</taxon>
        <taxon>Actinomycetes</taxon>
        <taxon>Micrococcales</taxon>
        <taxon>Micrococcaceae</taxon>
        <taxon>Nesterenkonia</taxon>
    </lineage>
</organism>
<dbReference type="PANTHER" id="PTHR30337:SF0">
    <property type="entry name" value="NUCLEASE SBCCD SUBUNIT D"/>
    <property type="match status" value="1"/>
</dbReference>
<dbReference type="EMBL" id="DXGD01000034">
    <property type="protein sequence ID" value="HIW98678.1"/>
    <property type="molecule type" value="Genomic_DNA"/>
</dbReference>
<sequence length="426" mass="46209">MRWLHTSDWHLGRGFHGFSLRSEQEEMLARITHAVDEHAVDLLLVAGDIYDRALPPEWAVAALEGFLSDMARRGVQVVMTAGNHDSAQRLGFGRALMTSAGIHFRTALEDSWAPVVFSSASSGGAQEQLLVYGIPYIEPQLYARALGLERANHTAVMAEVLARITADAQRRRQELPSDASQQIIVMAHVFAAHGVASASERHIGASVDAGDEALHHEDTLGGLSVVPLELFSGVDYAALGHLHGRQQLTQSVRYSGSPLRYSFSEAHQAKGAWLGDSRSADQITGLDWQIGRPLARLSGTLEEVLEAGTVERHRDSYVQVKLTDPVRPERAFPRVQDAYPYLAHFSHSGAGSDTQQRTYAQRVEPARSAEDVVSAFLSHVRGRGPSADETQLVAEGLEAIRLGSATHSNDAHGGAPLSTAQEETAT</sequence>
<dbReference type="CDD" id="cd00840">
    <property type="entry name" value="MPP_Mre11_N"/>
    <property type="match status" value="1"/>
</dbReference>
<dbReference type="InterPro" id="IPR026843">
    <property type="entry name" value="SbcD_C"/>
</dbReference>
<keyword evidence="7" id="KW-0255">Endonuclease</keyword>
<protein>
    <recommendedName>
        <fullName evidence="3 7">Nuclease SbcCD subunit D</fullName>
    </recommendedName>
</protein>
<keyword evidence="5 7" id="KW-0378">Hydrolase</keyword>
<keyword evidence="7" id="KW-0235">DNA replication</keyword>
<dbReference type="InterPro" id="IPR050535">
    <property type="entry name" value="DNA_Repair-Maintenance_Comp"/>
</dbReference>
<accession>A0A9D1URJ8</accession>
<evidence type="ECO:0000256" key="3">
    <source>
        <dbReference type="ARBA" id="ARBA00013365"/>
    </source>
</evidence>
<name>A0A9D1URJ8_9MICC</name>
<feature type="domain" description="Calcineurin-like phosphoesterase" evidence="9">
    <location>
        <begin position="1"/>
        <end position="244"/>
    </location>
</feature>
<keyword evidence="7" id="KW-0233">DNA recombination</keyword>
<dbReference type="Gene3D" id="3.60.21.10">
    <property type="match status" value="1"/>
</dbReference>
<comment type="function">
    <text evidence="7">SbcCD cleaves DNA hairpin structures. These structures can inhibit DNA replication and are intermediates in certain DNA recombination reactions. The complex acts as a 3'-&gt;5' double strand exonuclease that can open hairpins. It also has a 5' single-strand endonuclease activity.</text>
</comment>
<comment type="subunit">
    <text evidence="2 7">Heterodimer of SbcC and SbcD.</text>
</comment>
<reference evidence="11" key="2">
    <citation type="submission" date="2021-04" db="EMBL/GenBank/DDBJ databases">
        <authorList>
            <person name="Gilroy R."/>
        </authorList>
    </citation>
    <scope>NUCLEOTIDE SEQUENCE</scope>
    <source>
        <strain evidence="11">ChiHejej3B27-3195</strain>
    </source>
</reference>
<evidence type="ECO:0000256" key="7">
    <source>
        <dbReference type="RuleBase" id="RU363069"/>
    </source>
</evidence>
<keyword evidence="6 7" id="KW-0269">Exonuclease</keyword>
<dbReference type="GO" id="GO:0006310">
    <property type="term" value="P:DNA recombination"/>
    <property type="evidence" value="ECO:0007669"/>
    <property type="project" value="UniProtKB-KW"/>
</dbReference>
<dbReference type="SUPFAM" id="SSF56300">
    <property type="entry name" value="Metallo-dependent phosphatases"/>
    <property type="match status" value="1"/>
</dbReference>
<dbReference type="InterPro" id="IPR004593">
    <property type="entry name" value="SbcD"/>
</dbReference>
<evidence type="ECO:0000313" key="11">
    <source>
        <dbReference type="EMBL" id="HIW98678.1"/>
    </source>
</evidence>
<feature type="region of interest" description="Disordered" evidence="8">
    <location>
        <begin position="406"/>
        <end position="426"/>
    </location>
</feature>
<gene>
    <name evidence="7" type="primary">sbcD</name>
    <name evidence="11" type="ORF">H9871_00890</name>
</gene>
<evidence type="ECO:0000256" key="5">
    <source>
        <dbReference type="ARBA" id="ARBA00022801"/>
    </source>
</evidence>
<dbReference type="GO" id="GO:0004519">
    <property type="term" value="F:endonuclease activity"/>
    <property type="evidence" value="ECO:0007669"/>
    <property type="project" value="UniProtKB-KW"/>
</dbReference>
<dbReference type="Pfam" id="PF12320">
    <property type="entry name" value="SbcD_C"/>
    <property type="match status" value="1"/>
</dbReference>
<reference evidence="11" key="1">
    <citation type="journal article" date="2021" name="PeerJ">
        <title>Extensive microbial diversity within the chicken gut microbiome revealed by metagenomics and culture.</title>
        <authorList>
            <person name="Gilroy R."/>
            <person name="Ravi A."/>
            <person name="Getino M."/>
            <person name="Pursley I."/>
            <person name="Horton D.L."/>
            <person name="Alikhan N.F."/>
            <person name="Baker D."/>
            <person name="Gharbi K."/>
            <person name="Hall N."/>
            <person name="Watson M."/>
            <person name="Adriaenssens E.M."/>
            <person name="Foster-Nyarko E."/>
            <person name="Jarju S."/>
            <person name="Secka A."/>
            <person name="Antonio M."/>
            <person name="Oren A."/>
            <person name="Chaudhuri R.R."/>
            <person name="La Ragione R."/>
            <person name="Hildebrand F."/>
            <person name="Pallen M.J."/>
        </authorList>
    </citation>
    <scope>NUCLEOTIDE SEQUENCE</scope>
    <source>
        <strain evidence="11">ChiHejej3B27-3195</strain>
    </source>
</reference>
<dbReference type="Proteomes" id="UP000824151">
    <property type="component" value="Unassembled WGS sequence"/>
</dbReference>
<dbReference type="InterPro" id="IPR029052">
    <property type="entry name" value="Metallo-depent_PP-like"/>
</dbReference>
<evidence type="ECO:0000256" key="2">
    <source>
        <dbReference type="ARBA" id="ARBA00011322"/>
    </source>
</evidence>
<evidence type="ECO:0000259" key="9">
    <source>
        <dbReference type="Pfam" id="PF00149"/>
    </source>
</evidence>
<dbReference type="AlphaFoldDB" id="A0A9D1URJ8"/>